<organism evidence="6 7">
    <name type="scientific">Sinomicrobium weinanense</name>
    <dbReference type="NCBI Taxonomy" id="2842200"/>
    <lineage>
        <taxon>Bacteria</taxon>
        <taxon>Pseudomonadati</taxon>
        <taxon>Bacteroidota</taxon>
        <taxon>Flavobacteriia</taxon>
        <taxon>Flavobacteriales</taxon>
        <taxon>Flavobacteriaceae</taxon>
        <taxon>Sinomicrobium</taxon>
    </lineage>
</organism>
<evidence type="ECO:0000256" key="2">
    <source>
        <dbReference type="ARBA" id="ARBA00022723"/>
    </source>
</evidence>
<evidence type="ECO:0000256" key="4">
    <source>
        <dbReference type="PROSITE-ProRule" id="PRU00433"/>
    </source>
</evidence>
<dbReference type="Gene3D" id="1.10.760.10">
    <property type="entry name" value="Cytochrome c-like domain"/>
    <property type="match status" value="1"/>
</dbReference>
<dbReference type="Gene3D" id="2.120.10.30">
    <property type="entry name" value="TolB, C-terminal domain"/>
    <property type="match status" value="1"/>
</dbReference>
<sequence length="510" mass="56743">MIVNRIRKHLAFLLFIGLVSCQTQTRDTFRIETVDYVKLNEEAYLEVATVADGLHVPWGMDYVDNKIVFTEITGTVKQLDLATGVVSILLKLEGVFHKRTPGLLDIAIQKTGETDPYVVLNYTTEEGEKIVSNLVRYTYTGDTLKDPKKLLAVRGYLGHNGARVIIDDRDIIYWATGDVADNTQAQDSTTLNGKILRLDMDGGIPADNPIPGSYVYAWGFRNMQGLTMDGQGNIFTSEHGDAIEDEINLIRPLHNYGWPLAEGIHDTPEELAITDSIRLTEPIRSWTPVVAPAGLAYYEHSRIPEWKNTLLLGTLKSQTLRVLSLNEDHTAISGEKVYFSDRYGRIRDVLAAPNGDVYISTSNRDWNPQPGFPLKTDDRILRIRTTSDIPGGWAYIEEDVQEETGTLDGAALYKNYCASCHKPDGLGIAGNFPPLKGSRRINNTAAFIGVLLNGTDGKEPIGGVRYNQPMASFSFLKDEELSAIINYVNTEFGNGRLIQTKEVTNHRTTD</sequence>
<dbReference type="InterPro" id="IPR012938">
    <property type="entry name" value="Glc/Sorbosone_DH"/>
</dbReference>
<dbReference type="SUPFAM" id="SSF46626">
    <property type="entry name" value="Cytochrome c"/>
    <property type="match status" value="1"/>
</dbReference>
<dbReference type="PANTHER" id="PTHR19328">
    <property type="entry name" value="HEDGEHOG-INTERACTING PROTEIN"/>
    <property type="match status" value="1"/>
</dbReference>
<dbReference type="SUPFAM" id="SSF50952">
    <property type="entry name" value="Soluble quinoprotein glucose dehydrogenase"/>
    <property type="match status" value="1"/>
</dbReference>
<dbReference type="GO" id="GO:0046872">
    <property type="term" value="F:metal ion binding"/>
    <property type="evidence" value="ECO:0007669"/>
    <property type="project" value="UniProtKB-KW"/>
</dbReference>
<dbReference type="RefSeq" id="WP_187965911.1">
    <property type="nucleotide sequence ID" value="NZ_JACVDC010000036.1"/>
</dbReference>
<comment type="caution">
    <text evidence="6">The sequence shown here is derived from an EMBL/GenBank/DDBJ whole genome shotgun (WGS) entry which is preliminary data.</text>
</comment>
<dbReference type="Pfam" id="PF07995">
    <property type="entry name" value="GSDH"/>
    <property type="match status" value="1"/>
</dbReference>
<dbReference type="InterPro" id="IPR011041">
    <property type="entry name" value="Quinoprot_gluc/sorb_DH_b-prop"/>
</dbReference>
<keyword evidence="1 4" id="KW-0349">Heme</keyword>
<keyword evidence="7" id="KW-1185">Reference proteome</keyword>
<keyword evidence="3 4" id="KW-0408">Iron</keyword>
<dbReference type="InterPro" id="IPR011042">
    <property type="entry name" value="6-blade_b-propeller_TolB-like"/>
</dbReference>
<dbReference type="InterPro" id="IPR009056">
    <property type="entry name" value="Cyt_c-like_dom"/>
</dbReference>
<evidence type="ECO:0000313" key="6">
    <source>
        <dbReference type="EMBL" id="MBC9796766.1"/>
    </source>
</evidence>
<evidence type="ECO:0000259" key="5">
    <source>
        <dbReference type="PROSITE" id="PS51007"/>
    </source>
</evidence>
<dbReference type="GO" id="GO:0009055">
    <property type="term" value="F:electron transfer activity"/>
    <property type="evidence" value="ECO:0007669"/>
    <property type="project" value="InterPro"/>
</dbReference>
<proteinExistence type="predicted"/>
<dbReference type="AlphaFoldDB" id="A0A926Q471"/>
<evidence type="ECO:0000313" key="7">
    <source>
        <dbReference type="Proteomes" id="UP000653730"/>
    </source>
</evidence>
<protein>
    <submittedName>
        <fullName evidence="6">PQQ-dependent sugar dehydrogenase</fullName>
    </submittedName>
</protein>
<gene>
    <name evidence="6" type="ORF">IBL28_12355</name>
</gene>
<dbReference type="InterPro" id="IPR036909">
    <property type="entry name" value="Cyt_c-like_dom_sf"/>
</dbReference>
<dbReference type="Pfam" id="PF00034">
    <property type="entry name" value="Cytochrom_C"/>
    <property type="match status" value="1"/>
</dbReference>
<dbReference type="PROSITE" id="PS51257">
    <property type="entry name" value="PROKAR_LIPOPROTEIN"/>
    <property type="match status" value="1"/>
</dbReference>
<dbReference type="Proteomes" id="UP000653730">
    <property type="component" value="Unassembled WGS sequence"/>
</dbReference>
<dbReference type="PROSITE" id="PS51007">
    <property type="entry name" value="CYTC"/>
    <property type="match status" value="1"/>
</dbReference>
<keyword evidence="2 4" id="KW-0479">Metal-binding</keyword>
<dbReference type="EMBL" id="JACVDC010000036">
    <property type="protein sequence ID" value="MBC9796766.1"/>
    <property type="molecule type" value="Genomic_DNA"/>
</dbReference>
<feature type="domain" description="Cytochrome c" evidence="5">
    <location>
        <begin position="404"/>
        <end position="492"/>
    </location>
</feature>
<dbReference type="GO" id="GO:0020037">
    <property type="term" value="F:heme binding"/>
    <property type="evidence" value="ECO:0007669"/>
    <property type="project" value="InterPro"/>
</dbReference>
<accession>A0A926Q471</accession>
<reference evidence="6 7" key="1">
    <citation type="submission" date="2020-09" db="EMBL/GenBank/DDBJ databases">
        <title>Sinomicrobium weinanense sp. nov., a halophilic bacteria isolated from saline-alkali soil.</title>
        <authorList>
            <person name="Wu P."/>
            <person name="Ren H."/>
            <person name="Mei Y."/>
            <person name="Liang Y."/>
            <person name="Chen Z."/>
        </authorList>
    </citation>
    <scope>NUCLEOTIDE SEQUENCE [LARGE SCALE GENOMIC DNA]</scope>
    <source>
        <strain evidence="6 7">FJxs</strain>
    </source>
</reference>
<name>A0A926Q471_9FLAO</name>
<evidence type="ECO:0000256" key="3">
    <source>
        <dbReference type="ARBA" id="ARBA00023004"/>
    </source>
</evidence>
<dbReference type="PANTHER" id="PTHR19328:SF13">
    <property type="entry name" value="HIPL1 PROTEIN"/>
    <property type="match status" value="1"/>
</dbReference>
<evidence type="ECO:0000256" key="1">
    <source>
        <dbReference type="ARBA" id="ARBA00022617"/>
    </source>
</evidence>